<name>Q6ILD3_DROME</name>
<protein>
    <submittedName>
        <fullName evidence="1">HDC09614</fullName>
    </submittedName>
</protein>
<reference evidence="1" key="1">
    <citation type="journal article" date="2003" name="Genome Biol.">
        <title>An integrated gene annotation and transcriptional profiling approach towards the full gene content of the Drosophila genome.</title>
        <authorList>
            <person name="Hild M."/>
            <person name="Beckmann B."/>
            <person name="Haas S.A."/>
            <person name="Koch B."/>
            <person name="Solovyev V."/>
            <person name="Busold C."/>
            <person name="Fellenberg K."/>
            <person name="Boutros M."/>
            <person name="Vingron M."/>
            <person name="Sauer F."/>
            <person name="Hoheisel J.D."/>
            <person name="Paro R."/>
        </authorList>
    </citation>
    <scope>NUCLEOTIDE SEQUENCE</scope>
</reference>
<dbReference type="AlphaFoldDB" id="Q6ILD3"/>
<dbReference type="EMBL" id="BK002083">
    <property type="protein sequence ID" value="DAA02928.1"/>
    <property type="molecule type" value="Genomic_DNA"/>
</dbReference>
<gene>
    <name evidence="1" type="ORF">HDC09614</name>
</gene>
<evidence type="ECO:0000313" key="1">
    <source>
        <dbReference type="EMBL" id="DAA02928.1"/>
    </source>
</evidence>
<organism evidence="1">
    <name type="scientific">Drosophila melanogaster</name>
    <name type="common">Fruit fly</name>
    <dbReference type="NCBI Taxonomy" id="7227"/>
    <lineage>
        <taxon>Eukaryota</taxon>
        <taxon>Metazoa</taxon>
        <taxon>Ecdysozoa</taxon>
        <taxon>Arthropoda</taxon>
        <taxon>Hexapoda</taxon>
        <taxon>Insecta</taxon>
        <taxon>Pterygota</taxon>
        <taxon>Neoptera</taxon>
        <taxon>Endopterygota</taxon>
        <taxon>Diptera</taxon>
        <taxon>Brachycera</taxon>
        <taxon>Muscomorpha</taxon>
        <taxon>Ephydroidea</taxon>
        <taxon>Drosophilidae</taxon>
        <taxon>Drosophila</taxon>
        <taxon>Sophophora</taxon>
    </lineage>
</organism>
<sequence>MLKNLFLHSTGHNRYAGKQDFDGDNVKRQSPIAQQIQLTRPVETRPGQKADSALPFPVPFQLLFPFSSHRSTVFVSVRVG</sequence>
<accession>Q6ILD3</accession>
<proteinExistence type="predicted"/>